<dbReference type="Gene3D" id="1.50.10.10">
    <property type="match status" value="1"/>
</dbReference>
<keyword evidence="12" id="KW-1185">Reference proteome</keyword>
<feature type="active site" evidence="8">
    <location>
        <position position="78"/>
    </location>
</feature>
<name>A0A444YHZ2_ARAHY</name>
<keyword evidence="6 8" id="KW-0326">Glycosidase</keyword>
<comment type="similarity">
    <text evidence="2 8 9">Belongs to the glycosyl hydrolase 9 (cellulase E) family.</text>
</comment>
<sequence>MSGGKFYRSEALEDFARTQVDYILGKNPEKMSYVVGFGERYPEEVHHMGVSIMSERGKKYGCGGAMVGGPDKLDGFNDLRSNYNYTEPTLAGNSGLVPALVALSQNATPNGMIDHNTIFYSVQLP</sequence>
<keyword evidence="4 9" id="KW-0136">Cellulose degradation</keyword>
<dbReference type="Pfam" id="PF00759">
    <property type="entry name" value="Glyco_hydro_9"/>
    <property type="match status" value="1"/>
</dbReference>
<dbReference type="Proteomes" id="UP000289738">
    <property type="component" value="Chromosome B06"/>
</dbReference>
<evidence type="ECO:0000313" key="12">
    <source>
        <dbReference type="Proteomes" id="UP000289738"/>
    </source>
</evidence>
<dbReference type="PROSITE" id="PS00698">
    <property type="entry name" value="GH9_3"/>
    <property type="match status" value="1"/>
</dbReference>
<organism evidence="11 12">
    <name type="scientific">Arachis hypogaea</name>
    <name type="common">Peanut</name>
    <dbReference type="NCBI Taxonomy" id="3818"/>
    <lineage>
        <taxon>Eukaryota</taxon>
        <taxon>Viridiplantae</taxon>
        <taxon>Streptophyta</taxon>
        <taxon>Embryophyta</taxon>
        <taxon>Tracheophyta</taxon>
        <taxon>Spermatophyta</taxon>
        <taxon>Magnoliopsida</taxon>
        <taxon>eudicotyledons</taxon>
        <taxon>Gunneridae</taxon>
        <taxon>Pentapetalae</taxon>
        <taxon>rosids</taxon>
        <taxon>fabids</taxon>
        <taxon>Fabales</taxon>
        <taxon>Fabaceae</taxon>
        <taxon>Papilionoideae</taxon>
        <taxon>50 kb inversion clade</taxon>
        <taxon>dalbergioids sensu lato</taxon>
        <taxon>Dalbergieae</taxon>
        <taxon>Pterocarpus clade</taxon>
        <taxon>Arachis</taxon>
    </lineage>
</organism>
<feature type="domain" description="Glycoside hydrolase family 9" evidence="10">
    <location>
        <begin position="9"/>
        <end position="100"/>
    </location>
</feature>
<evidence type="ECO:0000256" key="8">
    <source>
        <dbReference type="PROSITE-ProRule" id="PRU10060"/>
    </source>
</evidence>
<evidence type="ECO:0000256" key="2">
    <source>
        <dbReference type="ARBA" id="ARBA00007072"/>
    </source>
</evidence>
<dbReference type="AlphaFoldDB" id="A0A444YHZ2"/>
<gene>
    <name evidence="11" type="ORF">Ahy_B06g080466</name>
</gene>
<evidence type="ECO:0000313" key="11">
    <source>
        <dbReference type="EMBL" id="RYR01580.1"/>
    </source>
</evidence>
<keyword evidence="5 8" id="KW-0119">Carbohydrate metabolism</keyword>
<comment type="caution">
    <text evidence="11">The sequence shown here is derived from an EMBL/GenBank/DDBJ whole genome shotgun (WGS) entry which is preliminary data.</text>
</comment>
<evidence type="ECO:0000256" key="4">
    <source>
        <dbReference type="ARBA" id="ARBA00023001"/>
    </source>
</evidence>
<dbReference type="InterPro" id="IPR012341">
    <property type="entry name" value="6hp_glycosidase-like_sf"/>
</dbReference>
<keyword evidence="7 8" id="KW-0624">Polysaccharide degradation</keyword>
<keyword evidence="3 8" id="KW-0378">Hydrolase</keyword>
<dbReference type="EMBL" id="SDMP01000016">
    <property type="protein sequence ID" value="RYR01580.1"/>
    <property type="molecule type" value="Genomic_DNA"/>
</dbReference>
<evidence type="ECO:0000256" key="6">
    <source>
        <dbReference type="ARBA" id="ARBA00023295"/>
    </source>
</evidence>
<evidence type="ECO:0000256" key="1">
    <source>
        <dbReference type="ARBA" id="ARBA00000966"/>
    </source>
</evidence>
<protein>
    <recommendedName>
        <fullName evidence="9">Endoglucanase</fullName>
        <ecNumber evidence="9">3.2.1.4</ecNumber>
    </recommendedName>
</protein>
<evidence type="ECO:0000256" key="5">
    <source>
        <dbReference type="ARBA" id="ARBA00023277"/>
    </source>
</evidence>
<dbReference type="SUPFAM" id="SSF48208">
    <property type="entry name" value="Six-hairpin glycosidases"/>
    <property type="match status" value="1"/>
</dbReference>
<evidence type="ECO:0000256" key="3">
    <source>
        <dbReference type="ARBA" id="ARBA00022801"/>
    </source>
</evidence>
<dbReference type="EC" id="3.2.1.4" evidence="9"/>
<evidence type="ECO:0000256" key="7">
    <source>
        <dbReference type="ARBA" id="ARBA00023326"/>
    </source>
</evidence>
<dbReference type="PANTHER" id="PTHR22298">
    <property type="entry name" value="ENDO-1,4-BETA-GLUCANASE"/>
    <property type="match status" value="1"/>
</dbReference>
<dbReference type="InterPro" id="IPR008928">
    <property type="entry name" value="6-hairpin_glycosidase_sf"/>
</dbReference>
<dbReference type="InterPro" id="IPR001701">
    <property type="entry name" value="Glyco_hydro_9"/>
</dbReference>
<dbReference type="STRING" id="3818.A0A444YHZ2"/>
<dbReference type="InterPro" id="IPR033126">
    <property type="entry name" value="Glyco_hydro_9_Asp/Glu_AS"/>
</dbReference>
<feature type="active site" evidence="8">
    <location>
        <position position="87"/>
    </location>
</feature>
<comment type="catalytic activity">
    <reaction evidence="1 9">
        <text>Endohydrolysis of (1-&gt;4)-beta-D-glucosidic linkages in cellulose, lichenin and cereal beta-D-glucans.</text>
        <dbReference type="EC" id="3.2.1.4"/>
    </reaction>
</comment>
<evidence type="ECO:0000256" key="9">
    <source>
        <dbReference type="RuleBase" id="RU361166"/>
    </source>
</evidence>
<dbReference type="GO" id="GO:0008810">
    <property type="term" value="F:cellulase activity"/>
    <property type="evidence" value="ECO:0007669"/>
    <property type="project" value="UniProtKB-EC"/>
</dbReference>
<dbReference type="GO" id="GO:0030245">
    <property type="term" value="P:cellulose catabolic process"/>
    <property type="evidence" value="ECO:0007669"/>
    <property type="project" value="UniProtKB-KW"/>
</dbReference>
<evidence type="ECO:0000259" key="10">
    <source>
        <dbReference type="Pfam" id="PF00759"/>
    </source>
</evidence>
<proteinExistence type="inferred from homology"/>
<accession>A0A444YHZ2</accession>
<reference evidence="11 12" key="1">
    <citation type="submission" date="2019-01" db="EMBL/GenBank/DDBJ databases">
        <title>Sequencing of cultivated peanut Arachis hypogaea provides insights into genome evolution and oil improvement.</title>
        <authorList>
            <person name="Chen X."/>
        </authorList>
    </citation>
    <scope>NUCLEOTIDE SEQUENCE [LARGE SCALE GENOMIC DNA]</scope>
    <source>
        <strain evidence="12">cv. Fuhuasheng</strain>
        <tissue evidence="11">Leaves</tissue>
    </source>
</reference>